<reference evidence="3 4" key="1">
    <citation type="submission" date="2007-10" db="EMBL/GenBank/DDBJ databases">
        <authorList>
            <person name="Wagner-Dobler I."/>
            <person name="Ferriera S."/>
            <person name="Johnson J."/>
            <person name="Kravitz S."/>
            <person name="Beeson K."/>
            <person name="Sutton G."/>
            <person name="Rogers Y.-H."/>
            <person name="Friedman R."/>
            <person name="Frazier M."/>
            <person name="Venter J.C."/>
        </authorList>
    </citation>
    <scope>NUCLEOTIDE SEQUENCE [LARGE SCALE GENOMIC DNA]</scope>
    <source>
        <strain evidence="3 4">DFL-43</strain>
    </source>
</reference>
<reference evidence="3 4" key="2">
    <citation type="submission" date="2012-06" db="EMBL/GenBank/DDBJ databases">
        <authorList>
            <person name="Fiebig A."/>
        </authorList>
    </citation>
    <scope>NUCLEOTIDE SEQUENCE [LARGE SCALE GENOMIC DNA]</scope>
    <source>
        <strain evidence="3 4">DFL-43</strain>
    </source>
</reference>
<dbReference type="Proteomes" id="UP000004291">
    <property type="component" value="Chromosome"/>
</dbReference>
<dbReference type="EMBL" id="ABIA03000004">
    <property type="protein sequence ID" value="EDQ33080.2"/>
    <property type="molecule type" value="Genomic_DNA"/>
</dbReference>
<comment type="caution">
    <text evidence="3">The sequence shown here is derived from an EMBL/GenBank/DDBJ whole genome shotgun (WGS) entry which is preliminary data.</text>
</comment>
<keyword evidence="1" id="KW-0175">Coiled coil</keyword>
<evidence type="ECO:0000256" key="1">
    <source>
        <dbReference type="SAM" id="Coils"/>
    </source>
</evidence>
<feature type="region of interest" description="Disordered" evidence="2">
    <location>
        <begin position="149"/>
        <end position="195"/>
    </location>
</feature>
<dbReference type="AlphaFoldDB" id="A9D7H7"/>
<sequence>MARRLTSLQTKLIACTTVSALGLLAGVIGTNAIASDISESDTKPVSAAPIQLAQLLPPQGQQQSFVVNRFENRTGVPIDILVVRNGAYQLLGTLGPNMSYDYQTQFADQLAFGYAGQTILATHTITGSLGQTITIPLGPELLARAGIQAPQQQAQPQLPPAQQQGQVAQTLPPTVDPNAAPAVGPGSPPPISADEAVPRQNAEFAAMPQRQSFSDRPWAESPLTSYMIWPGTGTSALMVNVHGEIDYVPIKQNLSNGTWFLEEIEGTNRLVIRNVQFPDKALYIDRGASGGAQVRFGPEGLNSELGQWTKEPRGDLVSFHPVSNPSLYLSGKDGGLSVLAGEVSAAYQGVWFAHTVRDMRELMGVMQDLAPAFSELNDNINELERSISEEKRAALEAEEKARIDRARQPWISSGGNGSDQMVMRLGVNPAEEPIPDVHGVRFNYDVTPYPAFVKGPFQSKDGGNFNVQLQLRPEVYAWAENGKLYVRVKTSDGTSLSILENGLKPQITDTENTYYLAGANVGMWLTGAQAIRHSPANINSVTDAGVSSDQTVGFDLSLESLGGNFSSSRGTNASYQAYDYRISGGFDRGGVSYKWEGCGLAVTVSRADNCTYSGPQDLWVPEDNTVRNLKDISLDMPLMLTDSVYVIDPSQIVWDENSSAHGMVNIGMYVGFNLHAVDIQDVRNTNATESETFWEQFKGGFEFVYRPDLWDFNSSLNDQAIVRKHTIKAVPYGGSGQFIINLRADVSQLKPFLN</sequence>
<gene>
    <name evidence="3" type="ORF">HPDFL43_16431</name>
</gene>
<protein>
    <submittedName>
        <fullName evidence="3">Uncharacterized protein</fullName>
    </submittedName>
</protein>
<name>A9D7H7_HOEPD</name>
<proteinExistence type="predicted"/>
<dbReference type="RefSeq" id="WP_156970338.1">
    <property type="nucleotide sequence ID" value="NZ_CM002917.1"/>
</dbReference>
<dbReference type="OrthoDB" id="9817469at2"/>
<accession>A9D7H7</accession>
<organism evidence="3 4">
    <name type="scientific">Hoeflea phototrophica (strain DSM 17068 / NCIMB 14078 / DFL-43)</name>
    <dbReference type="NCBI Taxonomy" id="411684"/>
    <lineage>
        <taxon>Bacteria</taxon>
        <taxon>Pseudomonadati</taxon>
        <taxon>Pseudomonadota</taxon>
        <taxon>Alphaproteobacteria</taxon>
        <taxon>Hyphomicrobiales</taxon>
        <taxon>Rhizobiaceae</taxon>
        <taxon>Hoeflea</taxon>
    </lineage>
</organism>
<dbReference type="HOGENOM" id="CLU_369110_0_0_5"/>
<evidence type="ECO:0000313" key="3">
    <source>
        <dbReference type="EMBL" id="EDQ33080.2"/>
    </source>
</evidence>
<evidence type="ECO:0000313" key="4">
    <source>
        <dbReference type="Proteomes" id="UP000004291"/>
    </source>
</evidence>
<dbReference type="STRING" id="411684.HPDFL43_16431"/>
<evidence type="ECO:0000256" key="2">
    <source>
        <dbReference type="SAM" id="MobiDB-lite"/>
    </source>
</evidence>
<feature type="compositionally biased region" description="Low complexity" evidence="2">
    <location>
        <begin position="149"/>
        <end position="169"/>
    </location>
</feature>
<feature type="coiled-coil region" evidence="1">
    <location>
        <begin position="373"/>
        <end position="400"/>
    </location>
</feature>
<keyword evidence="4" id="KW-1185">Reference proteome</keyword>